<dbReference type="Proteomes" id="UP000031186">
    <property type="component" value="Unassembled WGS sequence"/>
</dbReference>
<dbReference type="EMBL" id="AZNF01000010">
    <property type="protein sequence ID" value="KID63471.1"/>
    <property type="molecule type" value="Genomic_DNA"/>
</dbReference>
<dbReference type="OrthoDB" id="4870810at2759"/>
<dbReference type="HOGENOM" id="CLU_041695_0_0_1"/>
<accession>A0A0B4FC24</accession>
<organism evidence="4 5">
    <name type="scientific">Metarhizium anisopliae (strain ARSEF 549)</name>
    <dbReference type="NCBI Taxonomy" id="3151832"/>
    <lineage>
        <taxon>Eukaryota</taxon>
        <taxon>Fungi</taxon>
        <taxon>Dikarya</taxon>
        <taxon>Ascomycota</taxon>
        <taxon>Pezizomycotina</taxon>
        <taxon>Sordariomycetes</taxon>
        <taxon>Hypocreomycetidae</taxon>
        <taxon>Hypocreales</taxon>
        <taxon>Clavicipitaceae</taxon>
        <taxon>Metarhizium</taxon>
    </lineage>
</organism>
<dbReference type="AlphaFoldDB" id="A0A0B4FC24"/>
<dbReference type="Gene3D" id="4.10.60.10">
    <property type="entry name" value="Zinc finger, CCHC-type"/>
    <property type="match status" value="1"/>
</dbReference>
<gene>
    <name evidence="4" type="ORF">MAN_07672</name>
</gene>
<feature type="non-terminal residue" evidence="4">
    <location>
        <position position="1"/>
    </location>
</feature>
<dbReference type="InterPro" id="IPR001878">
    <property type="entry name" value="Znf_CCHC"/>
</dbReference>
<dbReference type="SUPFAM" id="SSF57756">
    <property type="entry name" value="Retrovirus zinc finger-like domains"/>
    <property type="match status" value="1"/>
</dbReference>
<dbReference type="GO" id="GO:0003676">
    <property type="term" value="F:nucleic acid binding"/>
    <property type="evidence" value="ECO:0007669"/>
    <property type="project" value="InterPro"/>
</dbReference>
<dbReference type="InterPro" id="IPR036875">
    <property type="entry name" value="Znf_CCHC_sf"/>
</dbReference>
<protein>
    <submittedName>
        <fullName evidence="4">Cadherin prodomain like-protein</fullName>
    </submittedName>
</protein>
<feature type="compositionally biased region" description="Low complexity" evidence="2">
    <location>
        <begin position="152"/>
        <end position="185"/>
    </location>
</feature>
<evidence type="ECO:0000256" key="1">
    <source>
        <dbReference type="PROSITE-ProRule" id="PRU00047"/>
    </source>
</evidence>
<evidence type="ECO:0000313" key="4">
    <source>
        <dbReference type="EMBL" id="KID63471.1"/>
    </source>
</evidence>
<name>A0A0B4FC24_METAF</name>
<feature type="region of interest" description="Disordered" evidence="2">
    <location>
        <begin position="26"/>
        <end position="223"/>
    </location>
</feature>
<feature type="domain" description="CCHC-type" evidence="3">
    <location>
        <begin position="257"/>
        <end position="270"/>
    </location>
</feature>
<feature type="compositionally biased region" description="Pro residues" evidence="2">
    <location>
        <begin position="136"/>
        <end position="151"/>
    </location>
</feature>
<comment type="caution">
    <text evidence="4">The sequence shown here is derived from an EMBL/GenBank/DDBJ whole genome shotgun (WGS) entry which is preliminary data.</text>
</comment>
<sequence length="414" mass="45053">MSSNENMLDGIKSEDTEFLTIAENPRAVMGDEASGSAAGQNVSRGMIPPTRSPPSNVRGAAQGSILRQSDDPTSRMMARGLFPAPLRPPRNMFGLSTRQLALPTIQGQVPGPRGQAPRPLQGLKLVPRPLQDQEPAPQPPQGPAPRPPQGPAPRHQGPAPRHQGPAPRHQGPAPQPPQRQNAQRPQQKRARGRGSRGANRGGVQKSGQHGTSSSADNIKAKMDRDPEFLKEVEELAKRTEQETSRAALERSKKATICGNCLKPGHTVRDCVQPADDGFVHGCPICNGSDHESAQGCKMDWPHRLERRLYWAIEQRARRPTLAAFSNWLDVFTEARNAGNDMEALPQSFPWTPLFSRTLSCTYPDIWSNFDYVANDSSALPVDPLVTNQAAVIANDAMIRSLLSRPVIGNTGGWP</sequence>
<keyword evidence="1" id="KW-0863">Zinc-finger</keyword>
<dbReference type="GO" id="GO:0008270">
    <property type="term" value="F:zinc ion binding"/>
    <property type="evidence" value="ECO:0007669"/>
    <property type="project" value="UniProtKB-KW"/>
</dbReference>
<keyword evidence="1" id="KW-0862">Zinc</keyword>
<dbReference type="VEuPathDB" id="FungiDB:MAN_07672"/>
<evidence type="ECO:0000313" key="5">
    <source>
        <dbReference type="Proteomes" id="UP000031186"/>
    </source>
</evidence>
<keyword evidence="1" id="KW-0479">Metal-binding</keyword>
<evidence type="ECO:0000256" key="2">
    <source>
        <dbReference type="SAM" id="MobiDB-lite"/>
    </source>
</evidence>
<dbReference type="PROSITE" id="PS50158">
    <property type="entry name" value="ZF_CCHC"/>
    <property type="match status" value="1"/>
</dbReference>
<keyword evidence="5" id="KW-1185">Reference proteome</keyword>
<reference evidence="4 5" key="1">
    <citation type="journal article" date="2014" name="Proc. Natl. Acad. Sci. U.S.A.">
        <title>Trajectory and genomic determinants of fungal-pathogen speciation and host adaptation.</title>
        <authorList>
            <person name="Hu X."/>
            <person name="Xiao G."/>
            <person name="Zheng P."/>
            <person name="Shang Y."/>
            <person name="Su Y."/>
            <person name="Zhang X."/>
            <person name="Liu X."/>
            <person name="Zhan S."/>
            <person name="St Leger R.J."/>
            <person name="Wang C."/>
        </authorList>
    </citation>
    <scope>NUCLEOTIDE SEQUENCE [LARGE SCALE GENOMIC DNA]</scope>
    <source>
        <strain evidence="4 5">ARSEF 549</strain>
    </source>
</reference>
<proteinExistence type="predicted"/>
<evidence type="ECO:0000259" key="3">
    <source>
        <dbReference type="PROSITE" id="PS50158"/>
    </source>
</evidence>
<feature type="compositionally biased region" description="Polar residues" evidence="2">
    <location>
        <begin position="205"/>
        <end position="216"/>
    </location>
</feature>